<organism evidence="3 4">
    <name type="scientific">Terrabacter aerolatus</name>
    <dbReference type="NCBI Taxonomy" id="422442"/>
    <lineage>
        <taxon>Bacteria</taxon>
        <taxon>Bacillati</taxon>
        <taxon>Actinomycetota</taxon>
        <taxon>Actinomycetes</taxon>
        <taxon>Micrococcales</taxon>
        <taxon>Intrasporangiaceae</taxon>
        <taxon>Terrabacter</taxon>
    </lineage>
</organism>
<dbReference type="InterPro" id="IPR050272">
    <property type="entry name" value="Isochorismatase-like_hydrls"/>
</dbReference>
<dbReference type="Pfam" id="PF00857">
    <property type="entry name" value="Isochorismatase"/>
    <property type="match status" value="1"/>
</dbReference>
<dbReference type="Proteomes" id="UP000321534">
    <property type="component" value="Unassembled WGS sequence"/>
</dbReference>
<dbReference type="RefSeq" id="WP_222594172.1">
    <property type="nucleotide sequence ID" value="NZ_BAAARO010000019.1"/>
</dbReference>
<evidence type="ECO:0000313" key="3">
    <source>
        <dbReference type="EMBL" id="GEO31691.1"/>
    </source>
</evidence>
<protein>
    <submittedName>
        <fullName evidence="3">Isochorismatase</fullName>
    </submittedName>
</protein>
<dbReference type="SUPFAM" id="SSF52499">
    <property type="entry name" value="Isochorismatase-like hydrolases"/>
    <property type="match status" value="1"/>
</dbReference>
<evidence type="ECO:0000256" key="1">
    <source>
        <dbReference type="ARBA" id="ARBA00022801"/>
    </source>
</evidence>
<reference evidence="3 4" key="1">
    <citation type="submission" date="2019-07" db="EMBL/GenBank/DDBJ databases">
        <title>Whole genome shotgun sequence of Terrabacter aerolatus NBRC 106305.</title>
        <authorList>
            <person name="Hosoyama A."/>
            <person name="Uohara A."/>
            <person name="Ohji S."/>
            <person name="Ichikawa N."/>
        </authorList>
    </citation>
    <scope>NUCLEOTIDE SEQUENCE [LARGE SCALE GENOMIC DNA]</scope>
    <source>
        <strain evidence="3 4">NBRC 106305</strain>
    </source>
</reference>
<dbReference type="CDD" id="cd00431">
    <property type="entry name" value="cysteine_hydrolases"/>
    <property type="match status" value="1"/>
</dbReference>
<dbReference type="InterPro" id="IPR000868">
    <property type="entry name" value="Isochorismatase-like_dom"/>
</dbReference>
<dbReference type="PANTHER" id="PTHR43540:SF6">
    <property type="entry name" value="ISOCHORISMATASE-LIKE DOMAIN-CONTAINING PROTEIN"/>
    <property type="match status" value="1"/>
</dbReference>
<dbReference type="Gene3D" id="3.40.50.850">
    <property type="entry name" value="Isochorismatase-like"/>
    <property type="match status" value="1"/>
</dbReference>
<comment type="caution">
    <text evidence="3">The sequence shown here is derived from an EMBL/GenBank/DDBJ whole genome shotgun (WGS) entry which is preliminary data.</text>
</comment>
<name>A0A512D5E5_9MICO</name>
<dbReference type="GO" id="GO:0016787">
    <property type="term" value="F:hydrolase activity"/>
    <property type="evidence" value="ECO:0007669"/>
    <property type="project" value="UniProtKB-KW"/>
</dbReference>
<feature type="domain" description="Isochorismatase-like" evidence="2">
    <location>
        <begin position="11"/>
        <end position="188"/>
    </location>
</feature>
<dbReference type="AlphaFoldDB" id="A0A512D5E5"/>
<dbReference type="EMBL" id="BJYX01000024">
    <property type="protein sequence ID" value="GEO31691.1"/>
    <property type="molecule type" value="Genomic_DNA"/>
</dbReference>
<accession>A0A512D5E5</accession>
<proteinExistence type="predicted"/>
<evidence type="ECO:0000313" key="4">
    <source>
        <dbReference type="Proteomes" id="UP000321534"/>
    </source>
</evidence>
<keyword evidence="4" id="KW-1185">Reference proteome</keyword>
<gene>
    <name evidence="3" type="ORF">TAE01_35010</name>
</gene>
<sequence length="225" mass="23873">MQFEVVPSRMALLNVDIQNVFVEGAVDGLAVTQRINRLAAVCRAAGIPVIHVRHAVPAGADLGILGEMFPGVGDMLERTSRTAAFHEALVLDPGDHLLEKPHFGAFHDTDLKARLDLLGVDTIIITGIETNVCCETTAREAMVRDVKAFFLSDATTTGGVPGLDVAEVQRASLATVGRFFAQVATVEEMIGWITEASEMTGAREADRDVGAPPAAARIEGRTAVG</sequence>
<keyword evidence="1" id="KW-0378">Hydrolase</keyword>
<evidence type="ECO:0000259" key="2">
    <source>
        <dbReference type="Pfam" id="PF00857"/>
    </source>
</evidence>
<dbReference type="PANTHER" id="PTHR43540">
    <property type="entry name" value="PEROXYUREIDOACRYLATE/UREIDOACRYLATE AMIDOHYDROLASE-RELATED"/>
    <property type="match status" value="1"/>
</dbReference>
<dbReference type="InterPro" id="IPR036380">
    <property type="entry name" value="Isochorismatase-like_sf"/>
</dbReference>